<protein>
    <recommendedName>
        <fullName evidence="8">CBS domain-containing protein</fullName>
    </recommendedName>
</protein>
<dbReference type="SMART" id="SM00116">
    <property type="entry name" value="CBS"/>
    <property type="match status" value="2"/>
</dbReference>
<comment type="caution">
    <text evidence="6">The sequence shown here is derived from an EMBL/GenBank/DDBJ whole genome shotgun (WGS) entry which is preliminary data.</text>
</comment>
<proteinExistence type="predicted"/>
<dbReference type="InterPro" id="IPR007055">
    <property type="entry name" value="BON_dom"/>
</dbReference>
<gene>
    <name evidence="6" type="ORF">C7C46_09740</name>
</gene>
<dbReference type="InterPro" id="IPR051257">
    <property type="entry name" value="Diverse_CBS-Domain"/>
</dbReference>
<evidence type="ECO:0000256" key="1">
    <source>
        <dbReference type="ARBA" id="ARBA00023122"/>
    </source>
</evidence>
<dbReference type="Gene3D" id="3.10.580.10">
    <property type="entry name" value="CBS-domain"/>
    <property type="match status" value="1"/>
</dbReference>
<dbReference type="EMBL" id="PYBW01000030">
    <property type="protein sequence ID" value="PYC82634.1"/>
    <property type="molecule type" value="Genomic_DNA"/>
</dbReference>
<dbReference type="SUPFAM" id="SSF54631">
    <property type="entry name" value="CBS-domain pair"/>
    <property type="match status" value="1"/>
</dbReference>
<keyword evidence="1 2" id="KW-0129">CBS domain</keyword>
<dbReference type="PANTHER" id="PTHR43080:SF29">
    <property type="entry name" value="OS02G0818000 PROTEIN"/>
    <property type="match status" value="1"/>
</dbReference>
<dbReference type="PROSITE" id="PS50914">
    <property type="entry name" value="BON"/>
    <property type="match status" value="1"/>
</dbReference>
<evidence type="ECO:0000313" key="7">
    <source>
        <dbReference type="Proteomes" id="UP000248039"/>
    </source>
</evidence>
<dbReference type="Gene3D" id="3.30.1340.30">
    <property type="match status" value="1"/>
</dbReference>
<dbReference type="InterPro" id="IPR017080">
    <property type="entry name" value="UCP036990_CBS_BON"/>
</dbReference>
<dbReference type="PROSITE" id="PS51371">
    <property type="entry name" value="CBS"/>
    <property type="match status" value="2"/>
</dbReference>
<sequence length="233" mass="24519">MKHLHTVGDVMTHAVIAVGRDAPFEEIVENLRNWRISALPVLGGDGRVVGVVSEADLLAREELRAAVLPPSDRAADATLQQQAHVVTAGQLMSFPAITVHPDATLAQAARAMVHARVKRLPVVDAEGQLIGVVSRGDLLKVYLRSDEDIAGDVRRALLAHPLPADATGIDVEVEEGLVTLRGTVPDPAPIGVLDLLARAVPSVVDVRTLISGGPTPQADDDQSATTRNGGAPR</sequence>
<evidence type="ECO:0000256" key="2">
    <source>
        <dbReference type="PROSITE-ProRule" id="PRU00703"/>
    </source>
</evidence>
<dbReference type="Proteomes" id="UP000248039">
    <property type="component" value="Unassembled WGS sequence"/>
</dbReference>
<evidence type="ECO:0000256" key="3">
    <source>
        <dbReference type="SAM" id="MobiDB-lite"/>
    </source>
</evidence>
<dbReference type="AlphaFoldDB" id="A0A2V4NJX7"/>
<dbReference type="RefSeq" id="WP_110667854.1">
    <property type="nucleotide sequence ID" value="NZ_PYBW01000030.1"/>
</dbReference>
<dbReference type="PIRSF" id="PIRSF036990">
    <property type="entry name" value="UCP036990_CBS_BON"/>
    <property type="match status" value="1"/>
</dbReference>
<evidence type="ECO:0000259" key="4">
    <source>
        <dbReference type="PROSITE" id="PS50914"/>
    </source>
</evidence>
<accession>A0A2V4NJX7</accession>
<dbReference type="OrthoDB" id="2111978at2"/>
<feature type="domain" description="CBS" evidence="5">
    <location>
        <begin position="11"/>
        <end position="67"/>
    </location>
</feature>
<dbReference type="InterPro" id="IPR000644">
    <property type="entry name" value="CBS_dom"/>
</dbReference>
<reference evidence="6 7" key="1">
    <citation type="submission" date="2018-03" db="EMBL/GenBank/DDBJ databases">
        <title>Bioinformatic expansion and discovery of thiopeptide antibiotics.</title>
        <authorList>
            <person name="Schwalen C.J."/>
            <person name="Hudson G.A."/>
            <person name="Mitchell D.A."/>
        </authorList>
    </citation>
    <scope>NUCLEOTIDE SEQUENCE [LARGE SCALE GENOMIC DNA]</scope>
    <source>
        <strain evidence="6 7">ATCC 21389</strain>
    </source>
</reference>
<dbReference type="InterPro" id="IPR046342">
    <property type="entry name" value="CBS_dom_sf"/>
</dbReference>
<feature type="domain" description="BON" evidence="4">
    <location>
        <begin position="145"/>
        <end position="214"/>
    </location>
</feature>
<keyword evidence="7" id="KW-1185">Reference proteome</keyword>
<evidence type="ECO:0000313" key="6">
    <source>
        <dbReference type="EMBL" id="PYC82634.1"/>
    </source>
</evidence>
<organism evidence="6 7">
    <name type="scientific">Streptomyces tateyamensis</name>
    <dbReference type="NCBI Taxonomy" id="565073"/>
    <lineage>
        <taxon>Bacteria</taxon>
        <taxon>Bacillati</taxon>
        <taxon>Actinomycetota</taxon>
        <taxon>Actinomycetes</taxon>
        <taxon>Kitasatosporales</taxon>
        <taxon>Streptomycetaceae</taxon>
        <taxon>Streptomyces</taxon>
    </lineage>
</organism>
<name>A0A2V4NJX7_9ACTN</name>
<evidence type="ECO:0000259" key="5">
    <source>
        <dbReference type="PROSITE" id="PS51371"/>
    </source>
</evidence>
<feature type="compositionally biased region" description="Polar residues" evidence="3">
    <location>
        <begin position="223"/>
        <end position="233"/>
    </location>
</feature>
<evidence type="ECO:0008006" key="8">
    <source>
        <dbReference type="Google" id="ProtNLM"/>
    </source>
</evidence>
<dbReference type="Pfam" id="PF00571">
    <property type="entry name" value="CBS"/>
    <property type="match status" value="2"/>
</dbReference>
<feature type="region of interest" description="Disordered" evidence="3">
    <location>
        <begin position="210"/>
        <end position="233"/>
    </location>
</feature>
<feature type="domain" description="CBS" evidence="5">
    <location>
        <begin position="92"/>
        <end position="149"/>
    </location>
</feature>
<dbReference type="PANTHER" id="PTHR43080">
    <property type="entry name" value="CBS DOMAIN-CONTAINING PROTEIN CBSX3, MITOCHONDRIAL"/>
    <property type="match status" value="1"/>
</dbReference>
<dbReference type="Pfam" id="PF04972">
    <property type="entry name" value="BON"/>
    <property type="match status" value="1"/>
</dbReference>